<dbReference type="InterPro" id="IPR019734">
    <property type="entry name" value="TPR_rpt"/>
</dbReference>
<organism evidence="4 5">
    <name type="scientific">Paenibacillus alvei</name>
    <name type="common">Bacillus alvei</name>
    <dbReference type="NCBI Taxonomy" id="44250"/>
    <lineage>
        <taxon>Bacteria</taxon>
        <taxon>Bacillati</taxon>
        <taxon>Bacillota</taxon>
        <taxon>Bacilli</taxon>
        <taxon>Bacillales</taxon>
        <taxon>Paenibacillaceae</taxon>
        <taxon>Paenibacillus</taxon>
    </lineage>
</organism>
<accession>A0A383RIJ1</accession>
<dbReference type="RefSeq" id="WP_232055706.1">
    <property type="nucleotide sequence ID" value="NZ_LS992241.1"/>
</dbReference>
<keyword evidence="3" id="KW-1133">Transmembrane helix</keyword>
<keyword evidence="1" id="KW-0802">TPR repeat</keyword>
<sequence>MKCDSCGKEIVMESVFCNFCGTKVTESNEADAAEAAEKQGENPAPSLEIEQDIDPEEALVISKKKLKQPKKRKRNVLIFVGVVAIFVIALGGYQFLEPYMRYHKAEAFLDNKEYELAIAAFAELEDYKDAPQMLQESKYQYAVNDMKIGSYEIAIEKFKELQNYKDSKKQIDESMYQLGKQYFKDKKHEQAIAMFSQVLEYKKDVRQLYVEANYSEGKKQYSNGHFDAAAAMFGNSKNFKDSKDYLNKLSILTEFQGTWEEEDYGNKQIIIDGWNFYTVHFPHSHETKSFQWGYTLEGNDLKSRNITYQRKLDKLVALEIMGRDTFVKISNSVEVPKAKPAPRVGMTEYEAQNSNWGEPTDINKTTTQNGVSEQWVYDGFKYIYLEDGVVTKIEE</sequence>
<reference evidence="5" key="1">
    <citation type="submission" date="2018-08" db="EMBL/GenBank/DDBJ databases">
        <authorList>
            <person name="Chevrot R."/>
        </authorList>
    </citation>
    <scope>NUCLEOTIDE SEQUENCE [LARGE SCALE GENOMIC DNA]</scope>
</reference>
<evidence type="ECO:0000313" key="4">
    <source>
        <dbReference type="EMBL" id="SYX86179.1"/>
    </source>
</evidence>
<dbReference type="Proteomes" id="UP000304148">
    <property type="component" value="Chromosome"/>
</dbReference>
<feature type="region of interest" description="Disordered" evidence="2">
    <location>
        <begin position="30"/>
        <end position="49"/>
    </location>
</feature>
<evidence type="ECO:0000313" key="5">
    <source>
        <dbReference type="Proteomes" id="UP000304148"/>
    </source>
</evidence>
<evidence type="ECO:0000256" key="3">
    <source>
        <dbReference type="SAM" id="Phobius"/>
    </source>
</evidence>
<dbReference type="EMBL" id="LS992241">
    <property type="protein sequence ID" value="SYX86179.1"/>
    <property type="molecule type" value="Genomic_DNA"/>
</dbReference>
<protein>
    <submittedName>
        <fullName evidence="4">Uncharacterized protein</fullName>
    </submittedName>
</protein>
<evidence type="ECO:0000256" key="2">
    <source>
        <dbReference type="SAM" id="MobiDB-lite"/>
    </source>
</evidence>
<keyword evidence="3" id="KW-0472">Membrane</keyword>
<keyword evidence="3" id="KW-0812">Transmembrane</keyword>
<dbReference type="PROSITE" id="PS50005">
    <property type="entry name" value="TPR"/>
    <property type="match status" value="1"/>
</dbReference>
<proteinExistence type="predicted"/>
<dbReference type="AlphaFoldDB" id="A0A383RIJ1"/>
<feature type="repeat" description="TPR" evidence="1">
    <location>
        <begin position="172"/>
        <end position="205"/>
    </location>
</feature>
<evidence type="ECO:0000256" key="1">
    <source>
        <dbReference type="PROSITE-ProRule" id="PRU00339"/>
    </source>
</evidence>
<feature type="transmembrane region" description="Helical" evidence="3">
    <location>
        <begin position="76"/>
        <end position="96"/>
    </location>
</feature>
<name>A0A383RIJ1_PAEAL</name>
<dbReference type="SUPFAM" id="SSF48452">
    <property type="entry name" value="TPR-like"/>
    <property type="match status" value="1"/>
</dbReference>
<gene>
    <name evidence="4" type="ORF">PBLR_14601</name>
</gene>
<dbReference type="InterPro" id="IPR011990">
    <property type="entry name" value="TPR-like_helical_dom_sf"/>
</dbReference>
<dbReference type="Gene3D" id="1.25.40.10">
    <property type="entry name" value="Tetratricopeptide repeat domain"/>
    <property type="match status" value="1"/>
</dbReference>